<sequence>MTTSAFSDSLKHLEGVLDPRVIFALSSIPAEKRPDISVLQYFVQKSVPFRLNVKTGQIAVDTEGKGLTIQRPKAVAKQGRKQRAGENLHVAKQSQPPSLRGKRSQRQNLSVPILSGVSSKGVNRELIADSSTLSVDSPIAASKLRHSGASSTDAAVSNPRGKRGRKRKSPLTVDTDQAGQVETSPTSDTPSTGTRRPHVSTLSPKRYNPKVRKAVPEPPSVDSKGNPLRRSERCVAKRANAESDKDSKDVSYDDLAAIVPKMVDPATLDNAEERDVLLIDPEDTQAIDDKLVKGYMEACRDKLGVCSYSAFLHYVNHGYDIKKAMETIDDPHSLPRMALEGNDGVGIWDKEEIAYLTHQLNSKRTPKSILRMKKNLPNKKYSNCIQAYYDLKRFRCTNGRKNFCCPIKVNARYDGYTVKSADCANCKDGLWKEDSQDYPKDIQLCALCRFYREQYQTMRPNAQITPLKFDFTDLECKCNAVPEPIDENKELGEILLNICKADRRELAMIKGDKLSKFIEYVTKNKLSVGSTFEKYVRDSTIIDENQTYIVVTRIGSVNLRSYTDSETDVSTEADVPTSSTEPLEDPDIEIARFQELIQEMKPGFLNLLSMVPKEKRTVPYLISLYCGHSNISLDDELLQLLFEHLLAEFSELSKGECEILTVNASEASSNNVVDSDVEVLPVDEAHDIPLEISLNASSIDDVEMVDEEQHLPLDEDHSIAVNEETMSETPVDLVKSELHSDGEDAYLECAQQDDGEHDIESVNVKSTRIMSEPPAAITGMSITREPRAKSVGDEVDSVQTTSIVEQEHHSNDDDEYMDCEEQDNNVHFSEGDNVQLVRFKSEPPSAVVETPLIVRAKSVGDEIDFTGAIISQDAVEQTVHSDIQGQEQLLTPEDVKAPRISQPMSAKPKIDPRKDTFRDTYPDIMFFGTMNSSNELTADFDVDFRNFYTSMVANMELEAVPCDNVPEDTSTVKPYEGGLNKFLLTYLDNKKNMKVTAEVLGTTIPALKALVDQNHWCMDIQYSIIEQALKEAKRNRKRPDPNFFDPASEPPQKLSRSARRSHARGAKGGS</sequence>
<feature type="compositionally biased region" description="Basic residues" evidence="1">
    <location>
        <begin position="160"/>
        <end position="169"/>
    </location>
</feature>
<feature type="compositionally biased region" description="Polar residues" evidence="1">
    <location>
        <begin position="172"/>
        <end position="182"/>
    </location>
</feature>
<feature type="compositionally biased region" description="Low complexity" evidence="1">
    <location>
        <begin position="183"/>
        <end position="194"/>
    </location>
</feature>
<keyword evidence="2" id="KW-1185">Reference proteome</keyword>
<feature type="compositionally biased region" description="Basic and acidic residues" evidence="1">
    <location>
        <begin position="229"/>
        <end position="249"/>
    </location>
</feature>
<name>A0A7E4UYH6_PANRE</name>
<feature type="region of interest" description="Disordered" evidence="1">
    <location>
        <begin position="143"/>
        <end position="249"/>
    </location>
</feature>
<evidence type="ECO:0000256" key="1">
    <source>
        <dbReference type="SAM" id="MobiDB-lite"/>
    </source>
</evidence>
<dbReference type="WBParaSite" id="Pan_g14363.t1">
    <property type="protein sequence ID" value="Pan_g14363.t1"/>
    <property type="gene ID" value="Pan_g14363"/>
</dbReference>
<feature type="compositionally biased region" description="Basic residues" evidence="1">
    <location>
        <begin position="1056"/>
        <end position="1070"/>
    </location>
</feature>
<protein>
    <submittedName>
        <fullName evidence="3">SET domain-containing protein</fullName>
    </submittedName>
</protein>
<proteinExistence type="predicted"/>
<feature type="region of interest" description="Disordered" evidence="1">
    <location>
        <begin position="80"/>
        <end position="111"/>
    </location>
</feature>
<organism evidence="2 3">
    <name type="scientific">Panagrellus redivivus</name>
    <name type="common">Microworm</name>
    <dbReference type="NCBI Taxonomy" id="6233"/>
    <lineage>
        <taxon>Eukaryota</taxon>
        <taxon>Metazoa</taxon>
        <taxon>Ecdysozoa</taxon>
        <taxon>Nematoda</taxon>
        <taxon>Chromadorea</taxon>
        <taxon>Rhabditida</taxon>
        <taxon>Tylenchina</taxon>
        <taxon>Panagrolaimomorpha</taxon>
        <taxon>Panagrolaimoidea</taxon>
        <taxon>Panagrolaimidae</taxon>
        <taxon>Panagrellus</taxon>
    </lineage>
</organism>
<evidence type="ECO:0000313" key="2">
    <source>
        <dbReference type="Proteomes" id="UP000492821"/>
    </source>
</evidence>
<evidence type="ECO:0000313" key="3">
    <source>
        <dbReference type="WBParaSite" id="Pan_g14363.t1"/>
    </source>
</evidence>
<reference evidence="3" key="2">
    <citation type="submission" date="2020-10" db="UniProtKB">
        <authorList>
            <consortium name="WormBaseParasite"/>
        </authorList>
    </citation>
    <scope>IDENTIFICATION</scope>
</reference>
<feature type="region of interest" description="Disordered" evidence="1">
    <location>
        <begin position="1033"/>
        <end position="1070"/>
    </location>
</feature>
<accession>A0A7E4UYH6</accession>
<reference evidence="2" key="1">
    <citation type="journal article" date="2013" name="Genetics">
        <title>The draft genome and transcriptome of Panagrellus redivivus are shaped by the harsh demands of a free-living lifestyle.</title>
        <authorList>
            <person name="Srinivasan J."/>
            <person name="Dillman A.R."/>
            <person name="Macchietto M.G."/>
            <person name="Heikkinen L."/>
            <person name="Lakso M."/>
            <person name="Fracchia K.M."/>
            <person name="Antoshechkin I."/>
            <person name="Mortazavi A."/>
            <person name="Wong G."/>
            <person name="Sternberg P.W."/>
        </authorList>
    </citation>
    <scope>NUCLEOTIDE SEQUENCE [LARGE SCALE GENOMIC DNA]</scope>
    <source>
        <strain evidence="2">MT8872</strain>
    </source>
</reference>
<dbReference type="AlphaFoldDB" id="A0A7E4UYH6"/>
<dbReference type="Proteomes" id="UP000492821">
    <property type="component" value="Unassembled WGS sequence"/>
</dbReference>